<gene>
    <name evidence="1" type="ORF">FTJAE_1190</name>
</gene>
<dbReference type="GeneID" id="59297162"/>
<proteinExistence type="predicted"/>
<accession>A0A8H5SDR9</accession>
<name>A0A8H5SDR9_9HYPO</name>
<sequence>MSMPTSWTSGAAYGLVAKATLGPEEVIPMFLLVSFRDKTNTSVPVAYAANHSREVAGAGSLRDWHILAEFSEH</sequence>
<dbReference type="Proteomes" id="UP000530670">
    <property type="component" value="Unassembled WGS sequence"/>
</dbReference>
<protein>
    <submittedName>
        <fullName evidence="1">Uncharacterized protein</fullName>
    </submittedName>
</protein>
<comment type="caution">
    <text evidence="1">The sequence shown here is derived from an EMBL/GenBank/DDBJ whole genome shotgun (WGS) entry which is preliminary data.</text>
</comment>
<reference evidence="1 2" key="1">
    <citation type="submission" date="2020-05" db="EMBL/GenBank/DDBJ databases">
        <title>Identification and distribution of gene clusters putatively required for synthesis of sphingolipid metabolism inhibitors in phylogenetically diverse species of the filamentous fungus Fusarium.</title>
        <authorList>
            <person name="Kim H.-S."/>
            <person name="Busman M."/>
            <person name="Brown D.W."/>
            <person name="Divon H."/>
            <person name="Uhlig S."/>
            <person name="Proctor R.H."/>
        </authorList>
    </citation>
    <scope>NUCLEOTIDE SEQUENCE [LARGE SCALE GENOMIC DNA]</scope>
    <source>
        <strain evidence="1 2">NRRL 66243</strain>
    </source>
</reference>
<dbReference type="RefSeq" id="XP_037211662.1">
    <property type="nucleotide sequence ID" value="XM_037344892.1"/>
</dbReference>
<dbReference type="AlphaFoldDB" id="A0A8H5SDR9"/>
<organism evidence="1 2">
    <name type="scientific">Fusarium tjaetaba</name>
    <dbReference type="NCBI Taxonomy" id="1567544"/>
    <lineage>
        <taxon>Eukaryota</taxon>
        <taxon>Fungi</taxon>
        <taxon>Dikarya</taxon>
        <taxon>Ascomycota</taxon>
        <taxon>Pezizomycotina</taxon>
        <taxon>Sordariomycetes</taxon>
        <taxon>Hypocreomycetidae</taxon>
        <taxon>Hypocreales</taxon>
        <taxon>Nectriaceae</taxon>
        <taxon>Fusarium</taxon>
        <taxon>Fusarium fujikuroi species complex</taxon>
    </lineage>
</organism>
<evidence type="ECO:0000313" key="1">
    <source>
        <dbReference type="EMBL" id="KAF5648711.1"/>
    </source>
</evidence>
<keyword evidence="2" id="KW-1185">Reference proteome</keyword>
<dbReference type="EMBL" id="JAAQRI010000024">
    <property type="protein sequence ID" value="KAF5648711.1"/>
    <property type="molecule type" value="Genomic_DNA"/>
</dbReference>
<evidence type="ECO:0000313" key="2">
    <source>
        <dbReference type="Proteomes" id="UP000530670"/>
    </source>
</evidence>